<dbReference type="InterPro" id="IPR036388">
    <property type="entry name" value="WH-like_DNA-bd_sf"/>
</dbReference>
<reference evidence="2" key="1">
    <citation type="submission" date="2022-10" db="EMBL/GenBank/DDBJ databases">
        <title>Hoeflea sp. J2-29, isolated from marine algae.</title>
        <authorList>
            <person name="Kristyanto S."/>
            <person name="Kim J.M."/>
            <person name="Jeon C.O."/>
        </authorList>
    </citation>
    <scope>NUCLEOTIDE SEQUENCE</scope>
    <source>
        <strain evidence="2">J2-29</strain>
    </source>
</reference>
<protein>
    <recommendedName>
        <fullName evidence="1">HTH luxR-type domain-containing protein</fullName>
    </recommendedName>
</protein>
<dbReference type="SUPFAM" id="SSF46894">
    <property type="entry name" value="C-terminal effector domain of the bipartite response regulators"/>
    <property type="match status" value="1"/>
</dbReference>
<evidence type="ECO:0000313" key="3">
    <source>
        <dbReference type="Proteomes" id="UP001081283"/>
    </source>
</evidence>
<dbReference type="InterPro" id="IPR000792">
    <property type="entry name" value="Tscrpt_reg_LuxR_C"/>
</dbReference>
<name>A0ABT3YH08_9HYPH</name>
<keyword evidence="3" id="KW-1185">Reference proteome</keyword>
<sequence length="364" mass="40063">MIDIGDLSDALAAAAGDATSWTGVCEAASDLLGGNGSIFLPAGHMKTSQRLVCSTNLEGFRDDWLSLEDPRKHLADEIHYTTRDPDPEISFRLVARSHSGSSDTAVESLFGAHDFTHQLMVRFRFQEEEWCLLVRLLPERMDSIRENEALLQAMRLAIQDGADRAVKAHDDQIAVWRTLVRANNAIMLPVTLDGSCQILDQDDAGFIEDLGLLDEDTFALPLERDRMRLIRRVGAMMSDDTLSPLAILSKTGKGDLVATDVVRFPLSCRHFFSAPFGAVVVRKCSIDESAVPRTLAQEYNLSPSEIRIALGIEAGLSPTMIADRNDIAPSTARQQLKSIYRKTGTGSQISLVALMKKIEAEYGE</sequence>
<dbReference type="Gene3D" id="1.10.10.10">
    <property type="entry name" value="Winged helix-like DNA-binding domain superfamily/Winged helix DNA-binding domain"/>
    <property type="match status" value="1"/>
</dbReference>
<dbReference type="SMART" id="SM00421">
    <property type="entry name" value="HTH_LUXR"/>
    <property type="match status" value="1"/>
</dbReference>
<gene>
    <name evidence="2" type="ORF">OEG82_12850</name>
</gene>
<dbReference type="InterPro" id="IPR016032">
    <property type="entry name" value="Sig_transdc_resp-reg_C-effctor"/>
</dbReference>
<dbReference type="RefSeq" id="WP_267612821.1">
    <property type="nucleotide sequence ID" value="NZ_JAOVZQ010000001.1"/>
</dbReference>
<accession>A0ABT3YH08</accession>
<dbReference type="Proteomes" id="UP001081283">
    <property type="component" value="Unassembled WGS sequence"/>
</dbReference>
<evidence type="ECO:0000259" key="1">
    <source>
        <dbReference type="SMART" id="SM00421"/>
    </source>
</evidence>
<evidence type="ECO:0000313" key="2">
    <source>
        <dbReference type="EMBL" id="MCY0094907.1"/>
    </source>
</evidence>
<feature type="domain" description="HTH luxR-type" evidence="1">
    <location>
        <begin position="298"/>
        <end position="355"/>
    </location>
</feature>
<dbReference type="EMBL" id="JAOVZQ010000001">
    <property type="protein sequence ID" value="MCY0094907.1"/>
    <property type="molecule type" value="Genomic_DNA"/>
</dbReference>
<proteinExistence type="predicted"/>
<organism evidence="2 3">
    <name type="scientific">Hoeflea ulvae</name>
    <dbReference type="NCBI Taxonomy" id="2983764"/>
    <lineage>
        <taxon>Bacteria</taxon>
        <taxon>Pseudomonadati</taxon>
        <taxon>Pseudomonadota</taxon>
        <taxon>Alphaproteobacteria</taxon>
        <taxon>Hyphomicrobiales</taxon>
        <taxon>Rhizobiaceae</taxon>
        <taxon>Hoeflea</taxon>
    </lineage>
</organism>
<comment type="caution">
    <text evidence="2">The sequence shown here is derived from an EMBL/GenBank/DDBJ whole genome shotgun (WGS) entry which is preliminary data.</text>
</comment>